<organism evidence="3 4">
    <name type="scientific">Candidatus Doudnabacteria bacterium CG10_big_fil_rev_8_21_14_0_10_42_18</name>
    <dbReference type="NCBI Taxonomy" id="1974552"/>
    <lineage>
        <taxon>Bacteria</taxon>
        <taxon>Candidatus Doudnaibacteriota</taxon>
    </lineage>
</organism>
<evidence type="ECO:0000256" key="1">
    <source>
        <dbReference type="ARBA" id="ARBA00022801"/>
    </source>
</evidence>
<reference evidence="4" key="1">
    <citation type="submission" date="2017-09" db="EMBL/GenBank/DDBJ databases">
        <title>Depth-based differentiation of microbial function through sediment-hosted aquifers and enrichment of novel symbionts in the deep terrestrial subsurface.</title>
        <authorList>
            <person name="Probst A.J."/>
            <person name="Ladd B."/>
            <person name="Jarett J.K."/>
            <person name="Geller-Mcgrath D.E."/>
            <person name="Sieber C.M.K."/>
            <person name="Emerson J.B."/>
            <person name="Anantharaman K."/>
            <person name="Thomas B.C."/>
            <person name="Malmstrom R."/>
            <person name="Stieglmeier M."/>
            <person name="Klingl A."/>
            <person name="Woyke T."/>
            <person name="Ryan C.M."/>
            <person name="Banfield J.F."/>
        </authorList>
    </citation>
    <scope>NUCLEOTIDE SEQUENCE [LARGE SCALE GENOMIC DNA]</scope>
</reference>
<proteinExistence type="predicted"/>
<dbReference type="InterPro" id="IPR015797">
    <property type="entry name" value="NUDIX_hydrolase-like_dom_sf"/>
</dbReference>
<sequence length="178" mass="20287">MGNIESKPIISAILLKYEGGEGFIHLQERWKPKTSPTYSGMLEIPAGGIDAYENIYDALAREVREECGLEIAKVIGDYQGEILEPRKKDKSFVFKPFICQQVLETNNGLPWIGFVFVCLAEGKVKINPNEARNPQWVSLARLKEMLNKDKPRFFPLQLPVLKYLCENIDSISKEIKKI</sequence>
<dbReference type="InterPro" id="IPR000086">
    <property type="entry name" value="NUDIX_hydrolase_dom"/>
</dbReference>
<dbReference type="GO" id="GO:0016787">
    <property type="term" value="F:hydrolase activity"/>
    <property type="evidence" value="ECO:0007669"/>
    <property type="project" value="UniProtKB-KW"/>
</dbReference>
<dbReference type="CDD" id="cd02883">
    <property type="entry name" value="NUDIX_Hydrolase"/>
    <property type="match status" value="1"/>
</dbReference>
<feature type="domain" description="Nudix hydrolase" evidence="2">
    <location>
        <begin position="5"/>
        <end position="159"/>
    </location>
</feature>
<dbReference type="PROSITE" id="PS51462">
    <property type="entry name" value="NUDIX"/>
    <property type="match status" value="1"/>
</dbReference>
<dbReference type="Gene3D" id="3.90.79.10">
    <property type="entry name" value="Nucleoside Triphosphate Pyrophosphohydrolase"/>
    <property type="match status" value="1"/>
</dbReference>
<gene>
    <name evidence="3" type="ORF">COT92_03710</name>
</gene>
<protein>
    <recommendedName>
        <fullName evidence="2">Nudix hydrolase domain-containing protein</fullName>
    </recommendedName>
</protein>
<dbReference type="InterPro" id="IPR020084">
    <property type="entry name" value="NUDIX_hydrolase_CS"/>
</dbReference>
<dbReference type="PROSITE" id="PS00893">
    <property type="entry name" value="NUDIX_BOX"/>
    <property type="match status" value="1"/>
</dbReference>
<comment type="caution">
    <text evidence="3">The sequence shown here is derived from an EMBL/GenBank/DDBJ whole genome shotgun (WGS) entry which is preliminary data.</text>
</comment>
<evidence type="ECO:0000313" key="4">
    <source>
        <dbReference type="Proteomes" id="UP000230922"/>
    </source>
</evidence>
<evidence type="ECO:0000313" key="3">
    <source>
        <dbReference type="EMBL" id="PIR95935.1"/>
    </source>
</evidence>
<dbReference type="SUPFAM" id="SSF55811">
    <property type="entry name" value="Nudix"/>
    <property type="match status" value="1"/>
</dbReference>
<dbReference type="AlphaFoldDB" id="A0A2H0VA32"/>
<accession>A0A2H0VA32</accession>
<dbReference type="EMBL" id="PFAK01000062">
    <property type="protein sequence ID" value="PIR95935.1"/>
    <property type="molecule type" value="Genomic_DNA"/>
</dbReference>
<dbReference type="Pfam" id="PF00293">
    <property type="entry name" value="NUDIX"/>
    <property type="match status" value="1"/>
</dbReference>
<evidence type="ECO:0000259" key="2">
    <source>
        <dbReference type="PROSITE" id="PS51462"/>
    </source>
</evidence>
<name>A0A2H0VA32_9BACT</name>
<keyword evidence="1" id="KW-0378">Hydrolase</keyword>
<dbReference type="Proteomes" id="UP000230922">
    <property type="component" value="Unassembled WGS sequence"/>
</dbReference>